<evidence type="ECO:0000313" key="2">
    <source>
        <dbReference type="EMBL" id="TXE89405.1"/>
    </source>
</evidence>
<dbReference type="PIRSF" id="PIRSF015875">
    <property type="entry name" value="UCP015875"/>
    <property type="match status" value="1"/>
</dbReference>
<keyword evidence="1" id="KW-0472">Membrane</keyword>
<feature type="transmembrane region" description="Helical" evidence="1">
    <location>
        <begin position="51"/>
        <end position="67"/>
    </location>
</feature>
<keyword evidence="1" id="KW-0812">Transmembrane</keyword>
<organism evidence="2 3">
    <name type="scientific">Campylobacter volucris</name>
    <dbReference type="NCBI Taxonomy" id="1031542"/>
    <lineage>
        <taxon>Bacteria</taxon>
        <taxon>Pseudomonadati</taxon>
        <taxon>Campylobacterota</taxon>
        <taxon>Epsilonproteobacteria</taxon>
        <taxon>Campylobacterales</taxon>
        <taxon>Campylobacteraceae</taxon>
        <taxon>Campylobacter</taxon>
    </lineage>
</organism>
<evidence type="ECO:0008006" key="4">
    <source>
        <dbReference type="Google" id="ProtNLM"/>
    </source>
</evidence>
<sequence>MLDAYPYILILHLFCAIFFIGFLFTDIFLLKHIKKSTNLNIDNAIKIMPPIVLVLFLSGLFLAHFHFNSINWIFLIKTFFVMCIFILILFSLFYKLILKKPNPLHTYIHPIVFVFTIIIVICAKLMFYITI</sequence>
<dbReference type="EMBL" id="VOWJ01000013">
    <property type="protein sequence ID" value="TXE89405.1"/>
    <property type="molecule type" value="Genomic_DNA"/>
</dbReference>
<accession>A0A5C7DV08</accession>
<evidence type="ECO:0000256" key="1">
    <source>
        <dbReference type="SAM" id="Phobius"/>
    </source>
</evidence>
<proteinExistence type="predicted"/>
<gene>
    <name evidence="2" type="ORF">FPD38_01530</name>
</gene>
<evidence type="ECO:0000313" key="3">
    <source>
        <dbReference type="Proteomes" id="UP000321629"/>
    </source>
</evidence>
<dbReference type="InterPro" id="IPR007418">
    <property type="entry name" value="DUF474"/>
</dbReference>
<name>A0A5C7DV08_9BACT</name>
<protein>
    <recommendedName>
        <fullName evidence="4">Integral membrane protein</fullName>
    </recommendedName>
</protein>
<feature type="transmembrane region" description="Helical" evidence="1">
    <location>
        <begin position="73"/>
        <end position="94"/>
    </location>
</feature>
<dbReference type="Proteomes" id="UP000321629">
    <property type="component" value="Unassembled WGS sequence"/>
</dbReference>
<keyword evidence="1" id="KW-1133">Transmembrane helix</keyword>
<reference evidence="2 3" key="1">
    <citation type="submission" date="2019-07" db="EMBL/GenBank/DDBJ databases">
        <title>Rapid identification of Enteric Bacteria from Whole Genome Sequences (WGS) using Average Nucleotide Identity (ANI).</title>
        <authorList>
            <person name="Lane C."/>
        </authorList>
    </citation>
    <scope>NUCLEOTIDE SEQUENCE [LARGE SCALE GENOMIC DNA]</scope>
    <source>
        <strain evidence="2 3">2016D-0084</strain>
    </source>
</reference>
<feature type="transmembrane region" description="Helical" evidence="1">
    <location>
        <begin position="106"/>
        <end position="129"/>
    </location>
</feature>
<feature type="transmembrane region" description="Helical" evidence="1">
    <location>
        <begin position="6"/>
        <end position="30"/>
    </location>
</feature>
<dbReference type="AlphaFoldDB" id="A0A5C7DV08"/>
<comment type="caution">
    <text evidence="2">The sequence shown here is derived from an EMBL/GenBank/DDBJ whole genome shotgun (WGS) entry which is preliminary data.</text>
</comment>